<reference evidence="1 2" key="1">
    <citation type="journal article" date="2018" name="Proc. Natl. Acad. Sci. U.S.A.">
        <title>Linking secondary metabolites to gene clusters through genome sequencing of six diverse Aspergillus species.</title>
        <authorList>
            <person name="Kaerboelling I."/>
            <person name="Vesth T.C."/>
            <person name="Frisvad J.C."/>
            <person name="Nybo J.L."/>
            <person name="Theobald S."/>
            <person name="Kuo A."/>
            <person name="Bowyer P."/>
            <person name="Matsuda Y."/>
            <person name="Mondo S."/>
            <person name="Lyhne E.K."/>
            <person name="Kogle M.E."/>
            <person name="Clum A."/>
            <person name="Lipzen A."/>
            <person name="Salamov A."/>
            <person name="Ngan C.Y."/>
            <person name="Daum C."/>
            <person name="Chiniquy J."/>
            <person name="Barry K."/>
            <person name="LaButti K."/>
            <person name="Haridas S."/>
            <person name="Simmons B.A."/>
            <person name="Magnuson J.K."/>
            <person name="Mortensen U.H."/>
            <person name="Larsen T.O."/>
            <person name="Grigoriev I.V."/>
            <person name="Baker S.E."/>
            <person name="Andersen M.R."/>
        </authorList>
    </citation>
    <scope>NUCLEOTIDE SEQUENCE [LARGE SCALE GENOMIC DNA]</scope>
    <source>
        <strain evidence="1 2">IBT 24754</strain>
    </source>
</reference>
<dbReference type="RefSeq" id="XP_040754080.1">
    <property type="nucleotide sequence ID" value="XM_040899722.1"/>
</dbReference>
<name>A0A2T5M2D8_9EURO</name>
<protein>
    <submittedName>
        <fullName evidence="1">Uncharacterized protein</fullName>
    </submittedName>
</protein>
<dbReference type="EMBL" id="MSFN02000002">
    <property type="protein sequence ID" value="PTU22688.1"/>
    <property type="molecule type" value="Genomic_DNA"/>
</dbReference>
<accession>A0A2T5M2D8</accession>
<sequence length="152" mass="17233">MSTGQRPFPYPGTLPGYRSWPNIHLLESWVHSTSQILPSKPVSIPMLLLLSWHFSLSSVDRNSRNQISKPPPDFQTSGRFKIFPSYDLYAQNRDTDNRPQSRAEPPRIDTEIAYTAGWDRVRPALPYNSEKSTTAFGSRGCLCLLSRGCFSN</sequence>
<evidence type="ECO:0000313" key="2">
    <source>
        <dbReference type="Proteomes" id="UP000244073"/>
    </source>
</evidence>
<dbReference type="AlphaFoldDB" id="A0A2T5M2D8"/>
<organism evidence="1 2">
    <name type="scientific">Aspergillus ochraceoroseus IBT 24754</name>
    <dbReference type="NCBI Taxonomy" id="1392256"/>
    <lineage>
        <taxon>Eukaryota</taxon>
        <taxon>Fungi</taxon>
        <taxon>Dikarya</taxon>
        <taxon>Ascomycota</taxon>
        <taxon>Pezizomycotina</taxon>
        <taxon>Eurotiomycetes</taxon>
        <taxon>Eurotiomycetidae</taxon>
        <taxon>Eurotiales</taxon>
        <taxon>Aspergillaceae</taxon>
        <taxon>Aspergillus</taxon>
        <taxon>Aspergillus subgen. Nidulantes</taxon>
    </lineage>
</organism>
<gene>
    <name evidence="1" type="ORF">P175DRAFT_0529763</name>
</gene>
<proteinExistence type="predicted"/>
<comment type="caution">
    <text evidence="1">The sequence shown here is derived from an EMBL/GenBank/DDBJ whole genome shotgun (WGS) entry which is preliminary data.</text>
</comment>
<evidence type="ECO:0000313" key="1">
    <source>
        <dbReference type="EMBL" id="PTU22688.1"/>
    </source>
</evidence>
<dbReference type="GeneID" id="63816604"/>
<dbReference type="VEuPathDB" id="FungiDB:P175DRAFT_0529763"/>
<dbReference type="Proteomes" id="UP000244073">
    <property type="component" value="Unassembled WGS sequence"/>
</dbReference>